<dbReference type="InterPro" id="IPR011008">
    <property type="entry name" value="Dimeric_a/b-barrel"/>
</dbReference>
<dbReference type="RefSeq" id="WP_144908010.1">
    <property type="nucleotide sequence ID" value="NZ_JACHOA010000006.1"/>
</dbReference>
<dbReference type="EMBL" id="JACHOA010000006">
    <property type="protein sequence ID" value="MBB4615040.1"/>
    <property type="molecule type" value="Genomic_DNA"/>
</dbReference>
<keyword evidence="2" id="KW-1185">Reference proteome</keyword>
<dbReference type="OrthoDB" id="3034735at2"/>
<dbReference type="Proteomes" id="UP000538566">
    <property type="component" value="Unassembled WGS sequence"/>
</dbReference>
<sequence length="102" mass="11488">MARYKLVAFSNAAEGRDDDFNTWYDQQHLPDVCAIPGFISAERFVCAGEGPHKYMAIYEIETDDFEGMLAEFAKRPGTDLMPISDALDFTTAQVGFWQPAKK</sequence>
<dbReference type="Gene3D" id="3.30.70.100">
    <property type="match status" value="1"/>
</dbReference>
<comment type="caution">
    <text evidence="1">The sequence shown here is derived from an EMBL/GenBank/DDBJ whole genome shotgun (WGS) entry which is preliminary data.</text>
</comment>
<accession>A0A7W7ADF6</accession>
<reference evidence="1 2" key="1">
    <citation type="submission" date="2020-08" db="EMBL/GenBank/DDBJ databases">
        <title>Genomic Encyclopedia of Type Strains, Phase IV (KMG-IV): sequencing the most valuable type-strain genomes for metagenomic binning, comparative biology and taxonomic classification.</title>
        <authorList>
            <person name="Goeker M."/>
        </authorList>
    </citation>
    <scope>NUCLEOTIDE SEQUENCE [LARGE SCALE GENOMIC DNA]</scope>
    <source>
        <strain evidence="1 2">DSM 17507</strain>
    </source>
</reference>
<dbReference type="SUPFAM" id="SSF54909">
    <property type="entry name" value="Dimeric alpha+beta barrel"/>
    <property type="match status" value="1"/>
</dbReference>
<protein>
    <recommendedName>
        <fullName evidence="3">EthD domain-containing protein</fullName>
    </recommendedName>
</protein>
<gene>
    <name evidence="1" type="ORF">GGR37_003330</name>
</gene>
<organism evidence="1 2">
    <name type="scientific">Novosphingobium taihuense</name>
    <dbReference type="NCBI Taxonomy" id="260085"/>
    <lineage>
        <taxon>Bacteria</taxon>
        <taxon>Pseudomonadati</taxon>
        <taxon>Pseudomonadota</taxon>
        <taxon>Alphaproteobacteria</taxon>
        <taxon>Sphingomonadales</taxon>
        <taxon>Sphingomonadaceae</taxon>
        <taxon>Novosphingobium</taxon>
    </lineage>
</organism>
<evidence type="ECO:0000313" key="2">
    <source>
        <dbReference type="Proteomes" id="UP000538566"/>
    </source>
</evidence>
<dbReference type="AlphaFoldDB" id="A0A7W7ADF6"/>
<proteinExistence type="predicted"/>
<evidence type="ECO:0008006" key="3">
    <source>
        <dbReference type="Google" id="ProtNLM"/>
    </source>
</evidence>
<evidence type="ECO:0000313" key="1">
    <source>
        <dbReference type="EMBL" id="MBB4615040.1"/>
    </source>
</evidence>
<name>A0A7W7ADF6_9SPHN</name>